<dbReference type="RefSeq" id="XP_016267875.1">
    <property type="nucleotide sequence ID" value="XM_016400822.1"/>
</dbReference>
<dbReference type="VEuPathDB" id="FungiDB:PV06_00332"/>
<keyword evidence="2" id="KW-1185">Reference proteome</keyword>
<evidence type="ECO:0000313" key="2">
    <source>
        <dbReference type="Proteomes" id="UP000053342"/>
    </source>
</evidence>
<dbReference type="EMBL" id="KN847332">
    <property type="protein sequence ID" value="KIW47659.1"/>
    <property type="molecule type" value="Genomic_DNA"/>
</dbReference>
<name>A0A0D2EI75_9EURO</name>
<accession>A0A0D2EI75</accession>
<protein>
    <submittedName>
        <fullName evidence="1">Uncharacterized protein</fullName>
    </submittedName>
</protein>
<dbReference type="AlphaFoldDB" id="A0A0D2EI75"/>
<reference evidence="1 2" key="1">
    <citation type="submission" date="2015-01" db="EMBL/GenBank/DDBJ databases">
        <title>The Genome Sequence of Exophiala oligosperma CBS72588.</title>
        <authorList>
            <consortium name="The Broad Institute Genomics Platform"/>
            <person name="Cuomo C."/>
            <person name="de Hoog S."/>
            <person name="Gorbushina A."/>
            <person name="Stielow B."/>
            <person name="Teixiera M."/>
            <person name="Abouelleil A."/>
            <person name="Chapman S.B."/>
            <person name="Priest M."/>
            <person name="Young S.K."/>
            <person name="Wortman J."/>
            <person name="Nusbaum C."/>
            <person name="Birren B."/>
        </authorList>
    </citation>
    <scope>NUCLEOTIDE SEQUENCE [LARGE SCALE GENOMIC DNA]</scope>
    <source>
        <strain evidence="1 2">CBS 72588</strain>
    </source>
</reference>
<dbReference type="Proteomes" id="UP000053342">
    <property type="component" value="Unassembled WGS sequence"/>
</dbReference>
<dbReference type="GeneID" id="27352406"/>
<gene>
    <name evidence="1" type="ORF">PV06_00332</name>
</gene>
<proteinExistence type="predicted"/>
<organism evidence="1 2">
    <name type="scientific">Exophiala oligosperma</name>
    <dbReference type="NCBI Taxonomy" id="215243"/>
    <lineage>
        <taxon>Eukaryota</taxon>
        <taxon>Fungi</taxon>
        <taxon>Dikarya</taxon>
        <taxon>Ascomycota</taxon>
        <taxon>Pezizomycotina</taxon>
        <taxon>Eurotiomycetes</taxon>
        <taxon>Chaetothyriomycetidae</taxon>
        <taxon>Chaetothyriales</taxon>
        <taxon>Herpotrichiellaceae</taxon>
        <taxon>Exophiala</taxon>
    </lineage>
</organism>
<evidence type="ECO:0000313" key="1">
    <source>
        <dbReference type="EMBL" id="KIW47659.1"/>
    </source>
</evidence>
<sequence>MSIPQDPTADCVLALQIAGPTSSDIICTITGANLGVEEGKRTVILSNGSTVSSNSTICINKFNEAGINSIFSGAVDLLAALKAGNLYRREMAGEQVVPSCVSFLVPADVGSDVTMELTLGRELGEQLALKLYGRR</sequence>
<dbReference type="HOGENOM" id="CLU_1885774_0_0_1"/>